<protein>
    <submittedName>
        <fullName evidence="2">Winged helix-turn helix</fullName>
    </submittedName>
</protein>
<dbReference type="Proteomes" id="UP000826014">
    <property type="component" value="Chromosome"/>
</dbReference>
<evidence type="ECO:0000313" key="2">
    <source>
        <dbReference type="EMBL" id="QYF48928.1"/>
    </source>
</evidence>
<evidence type="ECO:0000259" key="1">
    <source>
        <dbReference type="Pfam" id="PF13592"/>
    </source>
</evidence>
<dbReference type="EMBL" id="CP075587">
    <property type="protein sequence ID" value="QYF48928.1"/>
    <property type="molecule type" value="Genomic_DNA"/>
</dbReference>
<evidence type="ECO:0000313" key="3">
    <source>
        <dbReference type="Proteomes" id="UP000826014"/>
    </source>
</evidence>
<gene>
    <name evidence="2" type="ORF">RHABOEDO_001169</name>
</gene>
<sequence>MHEQYGIKYSRSGMTDWLIQHGFAYKRPKKIPGKLDPEKQRIFIEQYYETSVTFFQAIRGFFLEEIPKITDILKCRINDKFQVVDLNPIKLAV</sequence>
<keyword evidence="3" id="KW-1185">Reference proteome</keyword>
<feature type="domain" description="Winged helix-turn helix" evidence="1">
    <location>
        <begin position="2"/>
        <end position="47"/>
    </location>
</feature>
<dbReference type="InterPro" id="IPR025959">
    <property type="entry name" value="Winged_HTH_dom"/>
</dbReference>
<dbReference type="Pfam" id="PF13592">
    <property type="entry name" value="HTH_33"/>
    <property type="match status" value="1"/>
</dbReference>
<reference evidence="2 3" key="1">
    <citation type="journal article" date="2022" name="bioRxiv">
        <title>Ecology and evolution of chlamydial symbionts of arthropods.</title>
        <authorList>
            <person name="Halter T."/>
            <person name="Koestlbacher S."/>
            <person name="Collingro A."/>
            <person name="Sixt B.S."/>
            <person name="Toenshoff E.R."/>
            <person name="Hendrickx F."/>
            <person name="Kostanjsek R."/>
            <person name="Horn M."/>
        </authorList>
    </citation>
    <scope>NUCLEOTIDE SEQUENCE [LARGE SCALE GENOMIC DNA]</scope>
    <source>
        <strain evidence="2">W744xW776</strain>
    </source>
</reference>
<name>A0ABX8V127_9BACT</name>
<proteinExistence type="predicted"/>
<organism evidence="2 3">
    <name type="scientific">Candidatus Rhabdochlamydia oedothoracis</name>
    <dbReference type="NCBI Taxonomy" id="2720720"/>
    <lineage>
        <taxon>Bacteria</taxon>
        <taxon>Pseudomonadati</taxon>
        <taxon>Chlamydiota</taxon>
        <taxon>Chlamydiia</taxon>
        <taxon>Parachlamydiales</taxon>
        <taxon>Candidatus Rhabdochlamydiaceae</taxon>
        <taxon>Candidatus Rhabdochlamydia</taxon>
    </lineage>
</organism>
<accession>A0ABX8V127</accession>